<dbReference type="Proteomes" id="UP000015105">
    <property type="component" value="Chromosome 7D"/>
</dbReference>
<reference evidence="1" key="3">
    <citation type="journal article" date="2017" name="Nature">
        <title>Genome sequence of the progenitor of the wheat D genome Aegilops tauschii.</title>
        <authorList>
            <person name="Luo M.C."/>
            <person name="Gu Y.Q."/>
            <person name="Puiu D."/>
            <person name="Wang H."/>
            <person name="Twardziok S.O."/>
            <person name="Deal K.R."/>
            <person name="Huo N."/>
            <person name="Zhu T."/>
            <person name="Wang L."/>
            <person name="Wang Y."/>
            <person name="McGuire P.E."/>
            <person name="Liu S."/>
            <person name="Long H."/>
            <person name="Ramasamy R.K."/>
            <person name="Rodriguez J.C."/>
            <person name="Van S.L."/>
            <person name="Yuan L."/>
            <person name="Wang Z."/>
            <person name="Xia Z."/>
            <person name="Xiao L."/>
            <person name="Anderson O.D."/>
            <person name="Ouyang S."/>
            <person name="Liang Y."/>
            <person name="Zimin A.V."/>
            <person name="Pertea G."/>
            <person name="Qi P."/>
            <person name="Bennetzen J.L."/>
            <person name="Dai X."/>
            <person name="Dawson M.W."/>
            <person name="Muller H.G."/>
            <person name="Kugler K."/>
            <person name="Rivarola-Duarte L."/>
            <person name="Spannagl M."/>
            <person name="Mayer K.F.X."/>
            <person name="Lu F.H."/>
            <person name="Bevan M.W."/>
            <person name="Leroy P."/>
            <person name="Li P."/>
            <person name="You F.M."/>
            <person name="Sun Q."/>
            <person name="Liu Z."/>
            <person name="Lyons E."/>
            <person name="Wicker T."/>
            <person name="Salzberg S.L."/>
            <person name="Devos K.M."/>
            <person name="Dvorak J."/>
        </authorList>
    </citation>
    <scope>NUCLEOTIDE SEQUENCE [LARGE SCALE GENOMIC DNA]</scope>
    <source>
        <strain evidence="1">cv. AL8/78</strain>
    </source>
</reference>
<dbReference type="STRING" id="200361.A0A453SWZ7"/>
<reference evidence="1" key="4">
    <citation type="submission" date="2019-03" db="UniProtKB">
        <authorList>
            <consortium name="EnsemblPlants"/>
        </authorList>
    </citation>
    <scope>IDENTIFICATION</scope>
</reference>
<dbReference type="Gramene" id="AET7Gv21132200.9">
    <property type="protein sequence ID" value="AET7Gv21132200.9"/>
    <property type="gene ID" value="AET7Gv21132200"/>
</dbReference>
<name>A0A453SWZ7_AEGTS</name>
<dbReference type="EnsemblPlants" id="AET7Gv21132200.9">
    <property type="protein sequence ID" value="AET7Gv21132200.9"/>
    <property type="gene ID" value="AET7Gv21132200"/>
</dbReference>
<dbReference type="AlphaFoldDB" id="A0A453SWZ7"/>
<sequence>MLWQKLKVKKAIEKGNTDGAQIYSENAICKRTEHMNYLRLASRIAPYAHDTRVPWGYNSSRTTMTTPLLPVSKVVVCKAPRCMVLASDERRRFDIGYANHHCELLPSLCYNHALFHGLVEILMLFEPWLSPCRLLCR</sequence>
<keyword evidence="2" id="KW-1185">Reference proteome</keyword>
<reference evidence="2" key="2">
    <citation type="journal article" date="2017" name="Nat. Plants">
        <title>The Aegilops tauschii genome reveals multiple impacts of transposons.</title>
        <authorList>
            <person name="Zhao G."/>
            <person name="Zou C."/>
            <person name="Li K."/>
            <person name="Wang K."/>
            <person name="Li T."/>
            <person name="Gao L."/>
            <person name="Zhang X."/>
            <person name="Wang H."/>
            <person name="Yang Z."/>
            <person name="Liu X."/>
            <person name="Jiang W."/>
            <person name="Mao L."/>
            <person name="Kong X."/>
            <person name="Jiao Y."/>
            <person name="Jia J."/>
        </authorList>
    </citation>
    <scope>NUCLEOTIDE SEQUENCE [LARGE SCALE GENOMIC DNA]</scope>
    <source>
        <strain evidence="2">cv. AL8/78</strain>
    </source>
</reference>
<evidence type="ECO:0000313" key="1">
    <source>
        <dbReference type="EnsemblPlants" id="AET7Gv21132200.9"/>
    </source>
</evidence>
<protein>
    <submittedName>
        <fullName evidence="1">Uncharacterized protein</fullName>
    </submittedName>
</protein>
<proteinExistence type="predicted"/>
<reference evidence="2" key="1">
    <citation type="journal article" date="2014" name="Science">
        <title>Ancient hybridizations among the ancestral genomes of bread wheat.</title>
        <authorList>
            <consortium name="International Wheat Genome Sequencing Consortium,"/>
            <person name="Marcussen T."/>
            <person name="Sandve S.R."/>
            <person name="Heier L."/>
            <person name="Spannagl M."/>
            <person name="Pfeifer M."/>
            <person name="Jakobsen K.S."/>
            <person name="Wulff B.B."/>
            <person name="Steuernagel B."/>
            <person name="Mayer K.F."/>
            <person name="Olsen O.A."/>
        </authorList>
    </citation>
    <scope>NUCLEOTIDE SEQUENCE [LARGE SCALE GENOMIC DNA]</scope>
    <source>
        <strain evidence="2">cv. AL8/78</strain>
    </source>
</reference>
<evidence type="ECO:0000313" key="2">
    <source>
        <dbReference type="Proteomes" id="UP000015105"/>
    </source>
</evidence>
<accession>A0A453SWZ7</accession>
<reference evidence="1" key="5">
    <citation type="journal article" date="2021" name="G3 (Bethesda)">
        <title>Aegilops tauschii genome assembly Aet v5.0 features greater sequence contiguity and improved annotation.</title>
        <authorList>
            <person name="Wang L."/>
            <person name="Zhu T."/>
            <person name="Rodriguez J.C."/>
            <person name="Deal K.R."/>
            <person name="Dubcovsky J."/>
            <person name="McGuire P.E."/>
            <person name="Lux T."/>
            <person name="Spannagl M."/>
            <person name="Mayer K.F.X."/>
            <person name="Baldrich P."/>
            <person name="Meyers B.C."/>
            <person name="Huo N."/>
            <person name="Gu Y.Q."/>
            <person name="Zhou H."/>
            <person name="Devos K.M."/>
            <person name="Bennetzen J.L."/>
            <person name="Unver T."/>
            <person name="Budak H."/>
            <person name="Gulick P.J."/>
            <person name="Galiba G."/>
            <person name="Kalapos B."/>
            <person name="Nelson D.R."/>
            <person name="Li P."/>
            <person name="You F.M."/>
            <person name="Luo M.C."/>
            <person name="Dvorak J."/>
        </authorList>
    </citation>
    <scope>NUCLEOTIDE SEQUENCE [LARGE SCALE GENOMIC DNA]</scope>
    <source>
        <strain evidence="1">cv. AL8/78</strain>
    </source>
</reference>
<organism evidence="1 2">
    <name type="scientific">Aegilops tauschii subsp. strangulata</name>
    <name type="common">Goatgrass</name>
    <dbReference type="NCBI Taxonomy" id="200361"/>
    <lineage>
        <taxon>Eukaryota</taxon>
        <taxon>Viridiplantae</taxon>
        <taxon>Streptophyta</taxon>
        <taxon>Embryophyta</taxon>
        <taxon>Tracheophyta</taxon>
        <taxon>Spermatophyta</taxon>
        <taxon>Magnoliopsida</taxon>
        <taxon>Liliopsida</taxon>
        <taxon>Poales</taxon>
        <taxon>Poaceae</taxon>
        <taxon>BOP clade</taxon>
        <taxon>Pooideae</taxon>
        <taxon>Triticodae</taxon>
        <taxon>Triticeae</taxon>
        <taxon>Triticinae</taxon>
        <taxon>Aegilops</taxon>
    </lineage>
</organism>